<gene>
    <name evidence="12" type="ORF">UFOPK1788_00863</name>
</gene>
<protein>
    <recommendedName>
        <fullName evidence="5">Homoserine dehydrogenase</fullName>
        <ecNumber evidence="4">1.1.1.3</ecNumber>
    </recommendedName>
</protein>
<dbReference type="PANTHER" id="PTHR43331">
    <property type="entry name" value="HOMOSERINE DEHYDROGENASE"/>
    <property type="match status" value="1"/>
</dbReference>
<dbReference type="UniPathway" id="UPA00051">
    <property type="reaction ID" value="UER00465"/>
</dbReference>
<evidence type="ECO:0000256" key="3">
    <source>
        <dbReference type="ARBA" id="ARBA00006753"/>
    </source>
</evidence>
<keyword evidence="7" id="KW-0791">Threonine biosynthesis</keyword>
<dbReference type="GO" id="GO:0050661">
    <property type="term" value="F:NADP binding"/>
    <property type="evidence" value="ECO:0007669"/>
    <property type="project" value="InterPro"/>
</dbReference>
<comment type="pathway">
    <text evidence="2">Amino-acid biosynthesis; L-methionine biosynthesis via de novo pathway; L-homoserine from L-aspartate: step 3/3.</text>
</comment>
<dbReference type="PROSITE" id="PS51671">
    <property type="entry name" value="ACT"/>
    <property type="match status" value="1"/>
</dbReference>
<feature type="domain" description="ACT" evidence="11">
    <location>
        <begin position="355"/>
        <end position="431"/>
    </location>
</feature>
<dbReference type="InterPro" id="IPR002912">
    <property type="entry name" value="ACT_dom"/>
</dbReference>
<dbReference type="InterPro" id="IPR016204">
    <property type="entry name" value="HDH"/>
</dbReference>
<dbReference type="InterPro" id="IPR036291">
    <property type="entry name" value="NAD(P)-bd_dom_sf"/>
</dbReference>
<proteinExistence type="inferred from homology"/>
<dbReference type="InterPro" id="IPR001342">
    <property type="entry name" value="HDH_cat"/>
</dbReference>
<dbReference type="GO" id="GO:0004412">
    <property type="term" value="F:homoserine dehydrogenase activity"/>
    <property type="evidence" value="ECO:0007669"/>
    <property type="project" value="UniProtKB-EC"/>
</dbReference>
<dbReference type="Gene3D" id="3.30.360.10">
    <property type="entry name" value="Dihydrodipicolinate Reductase, domain 2"/>
    <property type="match status" value="1"/>
</dbReference>
<sequence length="435" mass="45055">MIEYRNIRIALLGAGSVGAQVADQILRHGDELAARVGAGLELVGVAVRNPDSARTADIPQHLITTDAETLVRNADIVIELMGGIEPARTLILSAINSGADVITANKALLAHHGPEIFDAASQVGAQIFYEAAVAGAIPIIRPLRESLAGDRVSRILGIVNGTTNFILDRIDTLGESMEASLQMAQDLGYAEADPTADVEGFDAAQKAAILASLAFHTHVPVDQVYREGITKVSLDQVQAARKAGYVIKLLAIAERVALEDGREGVSARVYPAMVPLTHPLAAVHGAYNAVFVEAEAAGSLMFYGAGAGGIQTASAVLGDLVTAARRHVIGGPGVVESAHANMPIVPISAISTRYNITLEVTDAPGVLANIASVFSTHGVSVESLEQKTVGVEVPTATLVIGTHVGIEADLAATVDALAASPVVERVSGVLRVEGL</sequence>
<evidence type="ECO:0000256" key="4">
    <source>
        <dbReference type="ARBA" id="ARBA00013213"/>
    </source>
</evidence>
<accession>A0A6J6GCD4</accession>
<evidence type="ECO:0000256" key="2">
    <source>
        <dbReference type="ARBA" id="ARBA00005062"/>
    </source>
</evidence>
<comment type="pathway">
    <text evidence="1">Amino-acid biosynthesis; L-threonine biosynthesis; L-threonine from L-aspartate: step 3/5.</text>
</comment>
<comment type="similarity">
    <text evidence="3">Belongs to the homoserine dehydrogenase family.</text>
</comment>
<dbReference type="AlphaFoldDB" id="A0A6J6GCD4"/>
<dbReference type="SUPFAM" id="SSF55021">
    <property type="entry name" value="ACT-like"/>
    <property type="match status" value="1"/>
</dbReference>
<evidence type="ECO:0000256" key="10">
    <source>
        <dbReference type="ARBA" id="ARBA00023167"/>
    </source>
</evidence>
<evidence type="ECO:0000256" key="5">
    <source>
        <dbReference type="ARBA" id="ARBA00013376"/>
    </source>
</evidence>
<dbReference type="InterPro" id="IPR005106">
    <property type="entry name" value="Asp/hSer_DH_NAD-bd"/>
</dbReference>
<evidence type="ECO:0000313" key="12">
    <source>
        <dbReference type="EMBL" id="CAB4597213.1"/>
    </source>
</evidence>
<keyword evidence="6" id="KW-0028">Amino-acid biosynthesis</keyword>
<dbReference type="Pfam" id="PF01842">
    <property type="entry name" value="ACT"/>
    <property type="match status" value="1"/>
</dbReference>
<dbReference type="InterPro" id="IPR045865">
    <property type="entry name" value="ACT-like_dom_sf"/>
</dbReference>
<dbReference type="EMBL" id="CAEZUE010000116">
    <property type="protein sequence ID" value="CAB4597213.1"/>
    <property type="molecule type" value="Genomic_DNA"/>
</dbReference>
<evidence type="ECO:0000256" key="8">
    <source>
        <dbReference type="ARBA" id="ARBA00022857"/>
    </source>
</evidence>
<dbReference type="GO" id="GO:0009088">
    <property type="term" value="P:threonine biosynthetic process"/>
    <property type="evidence" value="ECO:0007669"/>
    <property type="project" value="UniProtKB-UniPathway"/>
</dbReference>
<dbReference type="PROSITE" id="PS01042">
    <property type="entry name" value="HOMOSER_DHGENASE"/>
    <property type="match status" value="1"/>
</dbReference>
<dbReference type="GO" id="GO:0009086">
    <property type="term" value="P:methionine biosynthetic process"/>
    <property type="evidence" value="ECO:0007669"/>
    <property type="project" value="UniProtKB-KW"/>
</dbReference>
<evidence type="ECO:0000256" key="6">
    <source>
        <dbReference type="ARBA" id="ARBA00022605"/>
    </source>
</evidence>
<organism evidence="12">
    <name type="scientific">freshwater metagenome</name>
    <dbReference type="NCBI Taxonomy" id="449393"/>
    <lineage>
        <taxon>unclassified sequences</taxon>
        <taxon>metagenomes</taxon>
        <taxon>ecological metagenomes</taxon>
    </lineage>
</organism>
<dbReference type="Pfam" id="PF03447">
    <property type="entry name" value="NAD_binding_3"/>
    <property type="match status" value="1"/>
</dbReference>
<dbReference type="InterPro" id="IPR019811">
    <property type="entry name" value="HDH_CS"/>
</dbReference>
<dbReference type="FunFam" id="3.30.360.10:FF:000005">
    <property type="entry name" value="Homoserine dehydrogenase"/>
    <property type="match status" value="1"/>
</dbReference>
<dbReference type="CDD" id="cd04881">
    <property type="entry name" value="ACT_HSDH-Hom"/>
    <property type="match status" value="1"/>
</dbReference>
<dbReference type="Gene3D" id="3.40.50.720">
    <property type="entry name" value="NAD(P)-binding Rossmann-like Domain"/>
    <property type="match status" value="1"/>
</dbReference>
<keyword evidence="10" id="KW-0486">Methionine biosynthesis</keyword>
<dbReference type="EC" id="1.1.1.3" evidence="4"/>
<evidence type="ECO:0000259" key="11">
    <source>
        <dbReference type="PROSITE" id="PS51671"/>
    </source>
</evidence>
<keyword evidence="8" id="KW-0521">NADP</keyword>
<dbReference type="UniPathway" id="UPA00050">
    <property type="reaction ID" value="UER00063"/>
</dbReference>
<evidence type="ECO:0000256" key="9">
    <source>
        <dbReference type="ARBA" id="ARBA00023002"/>
    </source>
</evidence>
<dbReference type="Gene3D" id="3.30.70.260">
    <property type="match status" value="1"/>
</dbReference>
<evidence type="ECO:0000256" key="7">
    <source>
        <dbReference type="ARBA" id="ARBA00022697"/>
    </source>
</evidence>
<dbReference type="Pfam" id="PF00742">
    <property type="entry name" value="Homoserine_dh"/>
    <property type="match status" value="1"/>
</dbReference>
<dbReference type="NCBIfam" id="NF004976">
    <property type="entry name" value="PRK06349.1"/>
    <property type="match status" value="1"/>
</dbReference>
<evidence type="ECO:0000256" key="1">
    <source>
        <dbReference type="ARBA" id="ARBA00005056"/>
    </source>
</evidence>
<dbReference type="PIRSF" id="PIRSF000098">
    <property type="entry name" value="Homoser_dehydrog"/>
    <property type="match status" value="1"/>
</dbReference>
<reference evidence="12" key="1">
    <citation type="submission" date="2020-05" db="EMBL/GenBank/DDBJ databases">
        <authorList>
            <person name="Chiriac C."/>
            <person name="Salcher M."/>
            <person name="Ghai R."/>
            <person name="Kavagutti S V."/>
        </authorList>
    </citation>
    <scope>NUCLEOTIDE SEQUENCE</scope>
</reference>
<dbReference type="PANTHER" id="PTHR43331:SF1">
    <property type="entry name" value="HOMOSERINE DEHYDROGENASE"/>
    <property type="match status" value="1"/>
</dbReference>
<keyword evidence="9" id="KW-0560">Oxidoreductase</keyword>
<name>A0A6J6GCD4_9ZZZZ</name>
<dbReference type="SUPFAM" id="SSF55347">
    <property type="entry name" value="Glyceraldehyde-3-phosphate dehydrogenase-like, C-terminal domain"/>
    <property type="match status" value="1"/>
</dbReference>
<dbReference type="SUPFAM" id="SSF51735">
    <property type="entry name" value="NAD(P)-binding Rossmann-fold domains"/>
    <property type="match status" value="1"/>
</dbReference>